<sequence length="164" mass="18468">MSSKFKYFDHGKVVVLDKEHQQNVVAIIQFIPLDELTPEQLNDLGTVSRKVCLQKKIQSAEGDYDSLMRSSYKPSAILGKNFQDVANIAFETNRKLMAENCIPAFCSLHYQDPLQELDCSPNVTFTTSGFYNSPHKDTGDAQEFAFLLFLPINNHDGSLIQSTD</sequence>
<evidence type="ECO:0000259" key="1">
    <source>
        <dbReference type="Pfam" id="PF20515"/>
    </source>
</evidence>
<dbReference type="InterPro" id="IPR046798">
    <property type="entry name" value="2OG-FeII_Oxy_6"/>
</dbReference>
<comment type="caution">
    <text evidence="2">The sequence shown here is derived from an EMBL/GenBank/DDBJ whole genome shotgun (WGS) entry which is preliminary data.</text>
</comment>
<accession>A0A2N5RV80</accession>
<evidence type="ECO:0000313" key="4">
    <source>
        <dbReference type="Proteomes" id="UP000235392"/>
    </source>
</evidence>
<dbReference type="Pfam" id="PF20515">
    <property type="entry name" value="2OG-FeII_Oxy_6"/>
    <property type="match status" value="1"/>
</dbReference>
<dbReference type="AlphaFoldDB" id="A0A2N5RV80"/>
<name>A0A2N5RV80_9BASI</name>
<dbReference type="EMBL" id="PGCI01000115">
    <property type="protein sequence ID" value="PLW39450.1"/>
    <property type="molecule type" value="Genomic_DNA"/>
</dbReference>
<organism evidence="2 4">
    <name type="scientific">Puccinia coronata f. sp. avenae</name>
    <dbReference type="NCBI Taxonomy" id="200324"/>
    <lineage>
        <taxon>Eukaryota</taxon>
        <taxon>Fungi</taxon>
        <taxon>Dikarya</taxon>
        <taxon>Basidiomycota</taxon>
        <taxon>Pucciniomycotina</taxon>
        <taxon>Pucciniomycetes</taxon>
        <taxon>Pucciniales</taxon>
        <taxon>Pucciniaceae</taxon>
        <taxon>Puccinia</taxon>
    </lineage>
</organism>
<gene>
    <name evidence="3" type="ORF">PCASD_08038</name>
    <name evidence="2" type="ORF">PCASD_26172</name>
</gene>
<reference evidence="2 4" key="1">
    <citation type="submission" date="2017-11" db="EMBL/GenBank/DDBJ databases">
        <title>De novo assembly and phasing of dikaryotic genomes from two isolates of Puccinia coronata f. sp. avenae, the causal agent of oat crown rust.</title>
        <authorList>
            <person name="Miller M.E."/>
            <person name="Zhang Y."/>
            <person name="Omidvar V."/>
            <person name="Sperschneider J."/>
            <person name="Schwessinger B."/>
            <person name="Raley C."/>
            <person name="Palmer J.M."/>
            <person name="Garnica D."/>
            <person name="Upadhyaya N."/>
            <person name="Rathjen J."/>
            <person name="Taylor J.M."/>
            <person name="Park R.F."/>
            <person name="Dodds P.N."/>
            <person name="Hirsch C.D."/>
            <person name="Kianian S.F."/>
            <person name="Figueroa M."/>
        </authorList>
    </citation>
    <scope>NUCLEOTIDE SEQUENCE [LARGE SCALE GENOMIC DNA]</scope>
    <source>
        <strain evidence="2">12SD80</strain>
    </source>
</reference>
<proteinExistence type="predicted"/>
<evidence type="ECO:0000313" key="3">
    <source>
        <dbReference type="EMBL" id="PLW39450.1"/>
    </source>
</evidence>
<dbReference type="EMBL" id="PGCI01001441">
    <property type="protein sequence ID" value="PLW04897.1"/>
    <property type="molecule type" value="Genomic_DNA"/>
</dbReference>
<evidence type="ECO:0000313" key="2">
    <source>
        <dbReference type="EMBL" id="PLW04897.1"/>
    </source>
</evidence>
<protein>
    <recommendedName>
        <fullName evidence="1">Tet-like 2OG-Fe(II) oxygenase domain-containing protein</fullName>
    </recommendedName>
</protein>
<feature type="domain" description="Tet-like 2OG-Fe(II) oxygenase" evidence="1">
    <location>
        <begin position="50"/>
        <end position="161"/>
    </location>
</feature>
<dbReference type="Proteomes" id="UP000235392">
    <property type="component" value="Unassembled WGS sequence"/>
</dbReference>